<name>A0ABT4DBZ2_9CLOT</name>
<dbReference type="PANTHER" id="PTHR36433:SF2">
    <property type="entry name" value="YXEA FAMILY PROTEIN"/>
    <property type="match status" value="1"/>
</dbReference>
<sequence length="114" mass="13388">MKKIIGFIVALLIIGGGFFALRTNKITTFGSTKYYVKTTDQYTTEHVVDFDRYRYKINGYDKNGNEKLLEVTTNKVLKVDRYLKVYVKDNVVKSYEEVQKDDLPEKVKEIYKIK</sequence>
<dbReference type="RefSeq" id="WP_268062249.1">
    <property type="nucleotide sequence ID" value="NZ_JAPQFJ010000016.1"/>
</dbReference>
<dbReference type="InterPro" id="IPR006542">
    <property type="entry name" value="DUF1093"/>
</dbReference>
<reference evidence="1" key="1">
    <citation type="submission" date="2022-12" db="EMBL/GenBank/DDBJ databases">
        <title>Clostridium sp. nov., isolated from industrial wastewater.</title>
        <authorList>
            <person name="Jiayan W."/>
        </authorList>
    </citation>
    <scope>NUCLEOTIDE SEQUENCE</scope>
    <source>
        <strain evidence="1">ZC22-4</strain>
    </source>
</reference>
<evidence type="ECO:0000313" key="2">
    <source>
        <dbReference type="Proteomes" id="UP001144612"/>
    </source>
</evidence>
<keyword evidence="2" id="KW-1185">Reference proteome</keyword>
<dbReference type="PANTHER" id="PTHR36433">
    <property type="entry name" value="HYPOTHETICAL CYTOSOLIC PROTEIN"/>
    <property type="match status" value="1"/>
</dbReference>
<dbReference type="SUPFAM" id="SSF159121">
    <property type="entry name" value="BC4932-like"/>
    <property type="match status" value="1"/>
</dbReference>
<proteinExistence type="predicted"/>
<gene>
    <name evidence="1" type="ORF">OW729_14420</name>
</gene>
<dbReference type="EMBL" id="JAPQFJ010000016">
    <property type="protein sequence ID" value="MCY6959812.1"/>
    <property type="molecule type" value="Genomic_DNA"/>
</dbReference>
<dbReference type="InterPro" id="IPR036166">
    <property type="entry name" value="YxeA-like_sf"/>
</dbReference>
<protein>
    <submittedName>
        <fullName evidence="1">YxeA family protein</fullName>
    </submittedName>
</protein>
<dbReference type="NCBIfam" id="TIGR01655">
    <property type="entry name" value="yxeA_fam"/>
    <property type="match status" value="1"/>
</dbReference>
<accession>A0ABT4DBZ2</accession>
<dbReference type="Pfam" id="PF06486">
    <property type="entry name" value="DUF1093"/>
    <property type="match status" value="1"/>
</dbReference>
<organism evidence="1 2">
    <name type="scientific">Clostridium brassicae</name>
    <dbReference type="NCBI Taxonomy" id="2999072"/>
    <lineage>
        <taxon>Bacteria</taxon>
        <taxon>Bacillati</taxon>
        <taxon>Bacillota</taxon>
        <taxon>Clostridia</taxon>
        <taxon>Eubacteriales</taxon>
        <taxon>Clostridiaceae</taxon>
        <taxon>Clostridium</taxon>
    </lineage>
</organism>
<dbReference type="Proteomes" id="UP001144612">
    <property type="component" value="Unassembled WGS sequence"/>
</dbReference>
<dbReference type="Gene3D" id="2.40.50.480">
    <property type="match status" value="1"/>
</dbReference>
<comment type="caution">
    <text evidence="1">The sequence shown here is derived from an EMBL/GenBank/DDBJ whole genome shotgun (WGS) entry which is preliminary data.</text>
</comment>
<evidence type="ECO:0000313" key="1">
    <source>
        <dbReference type="EMBL" id="MCY6959812.1"/>
    </source>
</evidence>